<name>A0ABV9NHW1_9PROT</name>
<proteinExistence type="predicted"/>
<evidence type="ECO:0000313" key="1">
    <source>
        <dbReference type="EMBL" id="MFC4726545.1"/>
    </source>
</evidence>
<gene>
    <name evidence="1" type="ORF">ACFPB0_14735</name>
</gene>
<accession>A0ABV9NHW1</accession>
<keyword evidence="2" id="KW-1185">Reference proteome</keyword>
<organism evidence="1 2">
    <name type="scientific">Glycocaulis abyssi</name>
    <dbReference type="NCBI Taxonomy" id="1433403"/>
    <lineage>
        <taxon>Bacteria</taxon>
        <taxon>Pseudomonadati</taxon>
        <taxon>Pseudomonadota</taxon>
        <taxon>Alphaproteobacteria</taxon>
        <taxon>Maricaulales</taxon>
        <taxon>Maricaulaceae</taxon>
        <taxon>Glycocaulis</taxon>
    </lineage>
</organism>
<reference evidence="2" key="1">
    <citation type="journal article" date="2019" name="Int. J. Syst. Evol. Microbiol.">
        <title>The Global Catalogue of Microorganisms (GCM) 10K type strain sequencing project: providing services to taxonomists for standard genome sequencing and annotation.</title>
        <authorList>
            <consortium name="The Broad Institute Genomics Platform"/>
            <consortium name="The Broad Institute Genome Sequencing Center for Infectious Disease"/>
            <person name="Wu L."/>
            <person name="Ma J."/>
        </authorList>
    </citation>
    <scope>NUCLEOTIDE SEQUENCE [LARGE SCALE GENOMIC DNA]</scope>
    <source>
        <strain evidence="2">CCUG 62981</strain>
    </source>
</reference>
<evidence type="ECO:0000313" key="2">
    <source>
        <dbReference type="Proteomes" id="UP001596024"/>
    </source>
</evidence>
<dbReference type="EMBL" id="JBHSGQ010000026">
    <property type="protein sequence ID" value="MFC4726545.1"/>
    <property type="molecule type" value="Genomic_DNA"/>
</dbReference>
<dbReference type="Proteomes" id="UP001596024">
    <property type="component" value="Unassembled WGS sequence"/>
</dbReference>
<protein>
    <submittedName>
        <fullName evidence="1">Uncharacterized protein</fullName>
    </submittedName>
</protein>
<dbReference type="RefSeq" id="WP_371393141.1">
    <property type="nucleotide sequence ID" value="NZ_CP163421.1"/>
</dbReference>
<comment type="caution">
    <text evidence="1">The sequence shown here is derived from an EMBL/GenBank/DDBJ whole genome shotgun (WGS) entry which is preliminary data.</text>
</comment>
<sequence>MSELARVRRAHIAAAKLVREDPVYLPIFRAFERDLEELEALERAYKATLETTL</sequence>